<comment type="caution">
    <text evidence="1">The sequence shown here is derived from an EMBL/GenBank/DDBJ whole genome shotgun (WGS) entry which is preliminary data.</text>
</comment>
<keyword evidence="2" id="KW-1185">Reference proteome</keyword>
<accession>A0ABU5L9A1</accession>
<dbReference type="Proteomes" id="UP001293791">
    <property type="component" value="Unassembled WGS sequence"/>
</dbReference>
<evidence type="ECO:0000313" key="2">
    <source>
        <dbReference type="Proteomes" id="UP001293791"/>
    </source>
</evidence>
<sequence>MSTGKFGNIDDPMHLRVSRLKEKGIVFAFENLNKKK</sequence>
<organism evidence="1 2">
    <name type="scientific">Candidatus Cyrtobacter comes</name>
    <dbReference type="NCBI Taxonomy" id="675776"/>
    <lineage>
        <taxon>Bacteria</taxon>
        <taxon>Pseudomonadati</taxon>
        <taxon>Pseudomonadota</taxon>
        <taxon>Alphaproteobacteria</taxon>
        <taxon>Rickettsiales</taxon>
        <taxon>Candidatus Midichloriaceae</taxon>
        <taxon>Candidatus Cyrtobacter</taxon>
    </lineage>
</organism>
<evidence type="ECO:0000313" key="1">
    <source>
        <dbReference type="EMBL" id="MDZ5762485.1"/>
    </source>
</evidence>
<name>A0ABU5L9A1_9RICK</name>
<protein>
    <submittedName>
        <fullName evidence="1">Uncharacterized protein</fullName>
    </submittedName>
</protein>
<gene>
    <name evidence="1" type="ORF">Cyrtocomes_00869</name>
</gene>
<reference evidence="1 2" key="1">
    <citation type="submission" date="2023-02" db="EMBL/GenBank/DDBJ databases">
        <title>Host association and intracellularity evolved multiple times independently in the Rickettsiales.</title>
        <authorList>
            <person name="Castelli M."/>
            <person name="Nardi T."/>
            <person name="Gammuto L."/>
            <person name="Bellinzona G."/>
            <person name="Sabaneyeva E."/>
            <person name="Potekhin A."/>
            <person name="Serra V."/>
            <person name="Petroni G."/>
            <person name="Sassera D."/>
        </authorList>
    </citation>
    <scope>NUCLEOTIDE SEQUENCE [LARGE SCALE GENOMIC DNA]</scope>
    <source>
        <strain evidence="1 2">BOD18</strain>
    </source>
</reference>
<dbReference type="EMBL" id="JARGYT010000053">
    <property type="protein sequence ID" value="MDZ5762485.1"/>
    <property type="molecule type" value="Genomic_DNA"/>
</dbReference>
<proteinExistence type="predicted"/>